<dbReference type="EMBL" id="NDIQ01000021">
    <property type="protein sequence ID" value="PRT54296.1"/>
    <property type="molecule type" value="Genomic_DNA"/>
</dbReference>
<sequence length="281" mass="31444">MLARRIVTAKELLARTKPFVAVDATWFMPDSPRDAKKEYVSERLPGARFFDLDGVKTESPYPHMMPSKEQFEQAIGEMGIRPNDFVVVYDKQSIFSSPRVRWMLEVFGHPQAVMLDNYAEYKRLGGPLESGEPEKVELAQYSQPTQPLRWLSYEDLKSIVETQPGEYHMLDARPNGRFTGEVPEPRPGLASGHVPGAKSLPFSEVVQQGETAFKSDAELKAKLEKLEVLDGKPVIVMCGSGVTACVIKDAIDPFLKEPALVYDGSWSEWGARAPKELVERG</sequence>
<keyword evidence="2" id="KW-0677">Repeat</keyword>
<dbReference type="RefSeq" id="XP_024664241.1">
    <property type="nucleotide sequence ID" value="XM_024808473.1"/>
</dbReference>
<dbReference type="Pfam" id="PF00581">
    <property type="entry name" value="Rhodanese"/>
    <property type="match status" value="1"/>
</dbReference>
<dbReference type="OrthoDB" id="270167at2759"/>
<proteinExistence type="predicted"/>
<dbReference type="PROSITE" id="PS50206">
    <property type="entry name" value="RHODANESE_3"/>
    <property type="match status" value="2"/>
</dbReference>
<dbReference type="Gene3D" id="3.40.250.10">
    <property type="entry name" value="Rhodanese-like domain"/>
    <property type="match status" value="2"/>
</dbReference>
<dbReference type="STRING" id="45607.A0A2T0FH36"/>
<keyword evidence="1 4" id="KW-0808">Transferase</keyword>
<dbReference type="InterPro" id="IPR001763">
    <property type="entry name" value="Rhodanese-like_dom"/>
</dbReference>
<name>A0A2T0FH36_9ASCO</name>
<dbReference type="GO" id="GO:0005739">
    <property type="term" value="C:mitochondrion"/>
    <property type="evidence" value="ECO:0007669"/>
    <property type="project" value="TreeGrafter"/>
</dbReference>
<dbReference type="Proteomes" id="UP000238350">
    <property type="component" value="Unassembled WGS sequence"/>
</dbReference>
<organism evidence="4 5">
    <name type="scientific">Wickerhamiella sorbophila</name>
    <dbReference type="NCBI Taxonomy" id="45607"/>
    <lineage>
        <taxon>Eukaryota</taxon>
        <taxon>Fungi</taxon>
        <taxon>Dikarya</taxon>
        <taxon>Ascomycota</taxon>
        <taxon>Saccharomycotina</taxon>
        <taxon>Dipodascomycetes</taxon>
        <taxon>Dipodascales</taxon>
        <taxon>Trichomonascaceae</taxon>
        <taxon>Wickerhamiella</taxon>
    </lineage>
</organism>
<dbReference type="PANTHER" id="PTHR11364">
    <property type="entry name" value="THIOSULFATE SULFERTANSFERASE"/>
    <property type="match status" value="1"/>
</dbReference>
<dbReference type="SUPFAM" id="SSF52821">
    <property type="entry name" value="Rhodanese/Cell cycle control phosphatase"/>
    <property type="match status" value="2"/>
</dbReference>
<evidence type="ECO:0000256" key="2">
    <source>
        <dbReference type="ARBA" id="ARBA00022737"/>
    </source>
</evidence>
<keyword evidence="5" id="KW-1185">Reference proteome</keyword>
<feature type="domain" description="Rhodanese" evidence="3">
    <location>
        <begin position="15"/>
        <end position="130"/>
    </location>
</feature>
<dbReference type="AlphaFoldDB" id="A0A2T0FH36"/>
<evidence type="ECO:0000256" key="1">
    <source>
        <dbReference type="ARBA" id="ARBA00022679"/>
    </source>
</evidence>
<accession>A0A2T0FH36</accession>
<keyword evidence="4" id="KW-0670">Pyruvate</keyword>
<evidence type="ECO:0000313" key="5">
    <source>
        <dbReference type="Proteomes" id="UP000238350"/>
    </source>
</evidence>
<dbReference type="InterPro" id="IPR045078">
    <property type="entry name" value="TST/MPST-like"/>
</dbReference>
<dbReference type="SMART" id="SM00450">
    <property type="entry name" value="RHOD"/>
    <property type="match status" value="2"/>
</dbReference>
<dbReference type="InterPro" id="IPR036873">
    <property type="entry name" value="Rhodanese-like_dom_sf"/>
</dbReference>
<dbReference type="GO" id="GO:0004792">
    <property type="term" value="F:thiosulfate-cyanide sulfurtransferase activity"/>
    <property type="evidence" value="ECO:0007669"/>
    <property type="project" value="TreeGrafter"/>
</dbReference>
<reference evidence="4 5" key="1">
    <citation type="submission" date="2017-04" db="EMBL/GenBank/DDBJ databases">
        <title>Genome sequencing of [Candida] sorbophila.</title>
        <authorList>
            <person name="Ahn J.O."/>
        </authorList>
    </citation>
    <scope>NUCLEOTIDE SEQUENCE [LARGE SCALE GENOMIC DNA]</scope>
    <source>
        <strain evidence="4 5">DS02</strain>
    </source>
</reference>
<dbReference type="GeneID" id="36515664"/>
<gene>
    <name evidence="4" type="ORF">B9G98_01916</name>
</gene>
<comment type="caution">
    <text evidence="4">The sequence shown here is derived from an EMBL/GenBank/DDBJ whole genome shotgun (WGS) entry which is preliminary data.</text>
</comment>
<dbReference type="PANTHER" id="PTHR11364:SF27">
    <property type="entry name" value="SULFURTRANSFERASE"/>
    <property type="match status" value="1"/>
</dbReference>
<dbReference type="CDD" id="cd01448">
    <property type="entry name" value="TST_Repeat_1"/>
    <property type="match status" value="1"/>
</dbReference>
<dbReference type="CDD" id="cd01449">
    <property type="entry name" value="TST_Repeat_2"/>
    <property type="match status" value="1"/>
</dbReference>
<feature type="domain" description="Rhodanese" evidence="3">
    <location>
        <begin position="163"/>
        <end position="278"/>
    </location>
</feature>
<protein>
    <submittedName>
        <fullName evidence="4">Putative 3-mercaptopyruvate sulfurtransferase</fullName>
    </submittedName>
</protein>
<evidence type="ECO:0000259" key="3">
    <source>
        <dbReference type="PROSITE" id="PS50206"/>
    </source>
</evidence>
<evidence type="ECO:0000313" key="4">
    <source>
        <dbReference type="EMBL" id="PRT54296.1"/>
    </source>
</evidence>